<organism evidence="1 2">
    <name type="scientific">Mycena venus</name>
    <dbReference type="NCBI Taxonomy" id="2733690"/>
    <lineage>
        <taxon>Eukaryota</taxon>
        <taxon>Fungi</taxon>
        <taxon>Dikarya</taxon>
        <taxon>Basidiomycota</taxon>
        <taxon>Agaricomycotina</taxon>
        <taxon>Agaricomycetes</taxon>
        <taxon>Agaricomycetidae</taxon>
        <taxon>Agaricales</taxon>
        <taxon>Marasmiineae</taxon>
        <taxon>Mycenaceae</taxon>
        <taxon>Mycena</taxon>
    </lineage>
</organism>
<protein>
    <submittedName>
        <fullName evidence="1">Uncharacterized protein</fullName>
    </submittedName>
</protein>
<reference evidence="1" key="1">
    <citation type="submission" date="2020-05" db="EMBL/GenBank/DDBJ databases">
        <title>Mycena genomes resolve the evolution of fungal bioluminescence.</title>
        <authorList>
            <person name="Tsai I.J."/>
        </authorList>
    </citation>
    <scope>NUCLEOTIDE SEQUENCE</scope>
    <source>
        <strain evidence="1">CCC161011</strain>
    </source>
</reference>
<dbReference type="Proteomes" id="UP000620124">
    <property type="component" value="Unassembled WGS sequence"/>
</dbReference>
<evidence type="ECO:0000313" key="2">
    <source>
        <dbReference type="Proteomes" id="UP000620124"/>
    </source>
</evidence>
<keyword evidence="2" id="KW-1185">Reference proteome</keyword>
<name>A0A8H6X4Z2_9AGAR</name>
<sequence length="120" mass="13390">MPDSTAEYSKCLVPALTQYGPPGSPHLIRKIAVLLNDFIAHQDIVICDNNPTCGLHKRTKDGDKKFFQAYDSQMALDIIPGMHSEETSHFLDIVIHLTAEVAKSLTVVEFMGYLITAWDE</sequence>
<comment type="caution">
    <text evidence="1">The sequence shown here is derived from an EMBL/GenBank/DDBJ whole genome shotgun (WGS) entry which is preliminary data.</text>
</comment>
<dbReference type="AlphaFoldDB" id="A0A8H6X4Z2"/>
<proteinExistence type="predicted"/>
<dbReference type="EMBL" id="JACAZI010000027">
    <property type="protein sequence ID" value="KAF7334114.1"/>
    <property type="molecule type" value="Genomic_DNA"/>
</dbReference>
<gene>
    <name evidence="1" type="ORF">MVEN_02317200</name>
</gene>
<evidence type="ECO:0000313" key="1">
    <source>
        <dbReference type="EMBL" id="KAF7334114.1"/>
    </source>
</evidence>
<accession>A0A8H6X4Z2</accession>